<dbReference type="InterPro" id="IPR017441">
    <property type="entry name" value="Protein_kinase_ATP_BS"/>
</dbReference>
<feature type="binding site" evidence="5">
    <location>
        <position position="55"/>
    </location>
    <ligand>
        <name>ATP</name>
        <dbReference type="ChEBI" id="CHEBI:30616"/>
    </ligand>
</feature>
<dbReference type="InterPro" id="IPR011009">
    <property type="entry name" value="Kinase-like_dom_sf"/>
</dbReference>
<dbReference type="PROSITE" id="PS00107">
    <property type="entry name" value="PROTEIN_KINASE_ATP"/>
    <property type="match status" value="1"/>
</dbReference>
<dbReference type="Gene3D" id="1.10.510.10">
    <property type="entry name" value="Transferase(Phosphotransferase) domain 1"/>
    <property type="match status" value="1"/>
</dbReference>
<dbReference type="SMART" id="SM00220">
    <property type="entry name" value="S_TKc"/>
    <property type="match status" value="1"/>
</dbReference>
<dbReference type="AlphaFoldDB" id="A0A3D9SQ29"/>
<keyword evidence="9" id="KW-0723">Serine/threonine-protein kinase</keyword>
<dbReference type="OrthoDB" id="3915799at2"/>
<gene>
    <name evidence="9" type="ORF">DFJ69_1496</name>
</gene>
<dbReference type="Proteomes" id="UP000256661">
    <property type="component" value="Unassembled WGS sequence"/>
</dbReference>
<keyword evidence="7" id="KW-0812">Transmembrane</keyword>
<evidence type="ECO:0000256" key="4">
    <source>
        <dbReference type="ARBA" id="ARBA00022840"/>
    </source>
</evidence>
<dbReference type="PROSITE" id="PS50011">
    <property type="entry name" value="PROTEIN_KINASE_DOM"/>
    <property type="match status" value="1"/>
</dbReference>
<reference evidence="9 10" key="1">
    <citation type="submission" date="2018-08" db="EMBL/GenBank/DDBJ databases">
        <title>Sequencing the genomes of 1000 actinobacteria strains.</title>
        <authorList>
            <person name="Klenk H.-P."/>
        </authorList>
    </citation>
    <scope>NUCLEOTIDE SEQUENCE [LARGE SCALE GENOMIC DNA]</scope>
    <source>
        <strain evidence="9 10">DSM 43927</strain>
    </source>
</reference>
<dbReference type="SUPFAM" id="SSF56112">
    <property type="entry name" value="Protein kinase-like (PK-like)"/>
    <property type="match status" value="1"/>
</dbReference>
<feature type="compositionally biased region" description="Pro residues" evidence="6">
    <location>
        <begin position="295"/>
        <end position="310"/>
    </location>
</feature>
<feature type="transmembrane region" description="Helical" evidence="7">
    <location>
        <begin position="321"/>
        <end position="343"/>
    </location>
</feature>
<comment type="caution">
    <text evidence="9">The sequence shown here is derived from an EMBL/GenBank/DDBJ whole genome shotgun (WGS) entry which is preliminary data.</text>
</comment>
<keyword evidence="1" id="KW-0808">Transferase</keyword>
<keyword evidence="7" id="KW-0472">Membrane</keyword>
<dbReference type="RefSeq" id="WP_147312230.1">
    <property type="nucleotide sequence ID" value="NZ_QTTT01000001.1"/>
</dbReference>
<dbReference type="PANTHER" id="PTHR43289:SF34">
    <property type="entry name" value="SERINE_THREONINE-PROTEIN KINASE YBDM-RELATED"/>
    <property type="match status" value="1"/>
</dbReference>
<evidence type="ECO:0000256" key="3">
    <source>
        <dbReference type="ARBA" id="ARBA00022777"/>
    </source>
</evidence>
<dbReference type="PROSITE" id="PS00108">
    <property type="entry name" value="PROTEIN_KINASE_ST"/>
    <property type="match status" value="1"/>
</dbReference>
<feature type="compositionally biased region" description="Polar residues" evidence="6">
    <location>
        <begin position="371"/>
        <end position="386"/>
    </location>
</feature>
<evidence type="ECO:0000256" key="6">
    <source>
        <dbReference type="SAM" id="MobiDB-lite"/>
    </source>
</evidence>
<evidence type="ECO:0000313" key="9">
    <source>
        <dbReference type="EMBL" id="REE96073.1"/>
    </source>
</evidence>
<dbReference type="GO" id="GO:0004674">
    <property type="term" value="F:protein serine/threonine kinase activity"/>
    <property type="evidence" value="ECO:0007669"/>
    <property type="project" value="UniProtKB-KW"/>
</dbReference>
<keyword evidence="4 5" id="KW-0067">ATP-binding</keyword>
<feature type="region of interest" description="Disordered" evidence="6">
    <location>
        <begin position="293"/>
        <end position="315"/>
    </location>
</feature>
<dbReference type="CDD" id="cd14014">
    <property type="entry name" value="STKc_PknB_like"/>
    <property type="match status" value="1"/>
</dbReference>
<sequence length="417" mass="43584">MQPPLRPLPSGVLPLMPGDPEEVGRYRLLGRLGTGGMGLVYLGTAGDDDRLVAVKTLHASHSIDPEARRRFRDEAGYAGRIGSCCIARVVEDGSDRTRPFLVTEFIPGPPLSQVVEEEGPLSPEARHAVAIGVADALVAIHGAGVAHRDIKPSNVLLARDGPRVIDFGIAHPLDGSGGETQAGVVMGSPGWIAPERLTGGPSDAACDVFGWGLLVAYASTGRHPFGEGDGRQLAQRILALPPDLAGMGEPLRGLAEAALAKEPALRPDAEDLLSTLLEPRAEPTAALAVAELWTPPEPPTDAGVVPPPPPRRMRRRRSRLMTGWVTAAVSLGAGAFAGVYLGGGTENEAPRRIEVTVTTAVPVPQRPAASGSATPTPGASPLTSPRATGPKATRKPPHKPGGASKEKRRGRERRPPH</sequence>
<keyword evidence="3 9" id="KW-0418">Kinase</keyword>
<feature type="compositionally biased region" description="Basic residues" evidence="6">
    <location>
        <begin position="406"/>
        <end position="417"/>
    </location>
</feature>
<evidence type="ECO:0000259" key="8">
    <source>
        <dbReference type="PROSITE" id="PS50011"/>
    </source>
</evidence>
<name>A0A3D9SQ29_9ACTN</name>
<keyword evidence="2 5" id="KW-0547">Nucleotide-binding</keyword>
<dbReference type="Gene3D" id="3.30.200.20">
    <property type="entry name" value="Phosphorylase Kinase, domain 1"/>
    <property type="match status" value="1"/>
</dbReference>
<evidence type="ECO:0000256" key="2">
    <source>
        <dbReference type="ARBA" id="ARBA00022741"/>
    </source>
</evidence>
<accession>A0A3D9SQ29</accession>
<evidence type="ECO:0000256" key="5">
    <source>
        <dbReference type="PROSITE-ProRule" id="PRU10141"/>
    </source>
</evidence>
<keyword evidence="10" id="KW-1185">Reference proteome</keyword>
<organism evidence="9 10">
    <name type="scientific">Thermomonospora umbrina</name>
    <dbReference type="NCBI Taxonomy" id="111806"/>
    <lineage>
        <taxon>Bacteria</taxon>
        <taxon>Bacillati</taxon>
        <taxon>Actinomycetota</taxon>
        <taxon>Actinomycetes</taxon>
        <taxon>Streptosporangiales</taxon>
        <taxon>Thermomonosporaceae</taxon>
        <taxon>Thermomonospora</taxon>
    </lineage>
</organism>
<proteinExistence type="predicted"/>
<dbReference type="GO" id="GO:0005524">
    <property type="term" value="F:ATP binding"/>
    <property type="evidence" value="ECO:0007669"/>
    <property type="project" value="UniProtKB-UniRule"/>
</dbReference>
<keyword evidence="7" id="KW-1133">Transmembrane helix</keyword>
<evidence type="ECO:0000256" key="7">
    <source>
        <dbReference type="SAM" id="Phobius"/>
    </source>
</evidence>
<evidence type="ECO:0000256" key="1">
    <source>
        <dbReference type="ARBA" id="ARBA00022679"/>
    </source>
</evidence>
<protein>
    <submittedName>
        <fullName evidence="9">Serine/threonine protein kinase</fullName>
    </submittedName>
</protein>
<dbReference type="InterPro" id="IPR000719">
    <property type="entry name" value="Prot_kinase_dom"/>
</dbReference>
<feature type="domain" description="Protein kinase" evidence="8">
    <location>
        <begin position="26"/>
        <end position="281"/>
    </location>
</feature>
<evidence type="ECO:0000313" key="10">
    <source>
        <dbReference type="Proteomes" id="UP000256661"/>
    </source>
</evidence>
<dbReference type="InterPro" id="IPR008271">
    <property type="entry name" value="Ser/Thr_kinase_AS"/>
</dbReference>
<dbReference type="PANTHER" id="PTHR43289">
    <property type="entry name" value="MITOGEN-ACTIVATED PROTEIN KINASE KINASE KINASE 20-RELATED"/>
    <property type="match status" value="1"/>
</dbReference>
<dbReference type="Pfam" id="PF00069">
    <property type="entry name" value="Pkinase"/>
    <property type="match status" value="1"/>
</dbReference>
<dbReference type="EMBL" id="QTTT01000001">
    <property type="protein sequence ID" value="REE96073.1"/>
    <property type="molecule type" value="Genomic_DNA"/>
</dbReference>
<feature type="region of interest" description="Disordered" evidence="6">
    <location>
        <begin position="358"/>
        <end position="417"/>
    </location>
</feature>